<gene>
    <name evidence="1" type="ORF">Ari01nite_27600</name>
</gene>
<organism evidence="1 2">
    <name type="scientific">Paractinoplanes rishiriensis</name>
    <dbReference type="NCBI Taxonomy" id="1050105"/>
    <lineage>
        <taxon>Bacteria</taxon>
        <taxon>Bacillati</taxon>
        <taxon>Actinomycetota</taxon>
        <taxon>Actinomycetes</taxon>
        <taxon>Micromonosporales</taxon>
        <taxon>Micromonosporaceae</taxon>
        <taxon>Paractinoplanes</taxon>
    </lineage>
</organism>
<name>A0A919JUY9_9ACTN</name>
<dbReference type="EMBL" id="BOMV01000026">
    <property type="protein sequence ID" value="GIE95295.1"/>
    <property type="molecule type" value="Genomic_DNA"/>
</dbReference>
<evidence type="ECO:0000313" key="1">
    <source>
        <dbReference type="EMBL" id="GIE95295.1"/>
    </source>
</evidence>
<dbReference type="AlphaFoldDB" id="A0A919JUY9"/>
<accession>A0A919JUY9</accession>
<dbReference type="Proteomes" id="UP000636960">
    <property type="component" value="Unassembled WGS sequence"/>
</dbReference>
<comment type="caution">
    <text evidence="1">The sequence shown here is derived from an EMBL/GenBank/DDBJ whole genome shotgun (WGS) entry which is preliminary data.</text>
</comment>
<protein>
    <submittedName>
        <fullName evidence="1">Uncharacterized protein</fullName>
    </submittedName>
</protein>
<keyword evidence="2" id="KW-1185">Reference proteome</keyword>
<evidence type="ECO:0000313" key="2">
    <source>
        <dbReference type="Proteomes" id="UP000636960"/>
    </source>
</evidence>
<dbReference type="RefSeq" id="WP_203781591.1">
    <property type="nucleotide sequence ID" value="NZ_BOMV01000026.1"/>
</dbReference>
<proteinExistence type="predicted"/>
<sequence>MSFSWWIDDGPATDAAADSTGKASMTYTPPANFETHTLHVTGRKADGTTTDTTTYSIYVAGGA</sequence>
<reference evidence="1" key="1">
    <citation type="submission" date="2021-01" db="EMBL/GenBank/DDBJ databases">
        <title>Whole genome shotgun sequence of Actinoplanes rishiriensis NBRC 108556.</title>
        <authorList>
            <person name="Komaki H."/>
            <person name="Tamura T."/>
        </authorList>
    </citation>
    <scope>NUCLEOTIDE SEQUENCE</scope>
    <source>
        <strain evidence="1">NBRC 108556</strain>
    </source>
</reference>